<dbReference type="AlphaFoldDB" id="A0A026WN29"/>
<name>A0A026WN29_OOCBI</name>
<keyword evidence="3" id="KW-1185">Reference proteome</keyword>
<dbReference type="EMBL" id="KK107167">
    <property type="protein sequence ID" value="EZA56509.1"/>
    <property type="molecule type" value="Genomic_DNA"/>
</dbReference>
<protein>
    <submittedName>
        <fullName evidence="2">Uncharacterized protein</fullName>
    </submittedName>
</protein>
<evidence type="ECO:0000256" key="1">
    <source>
        <dbReference type="SAM" id="MobiDB-lite"/>
    </source>
</evidence>
<reference evidence="2 3" key="1">
    <citation type="journal article" date="2014" name="Curr. Biol.">
        <title>The genome of the clonal raider ant Cerapachys biroi.</title>
        <authorList>
            <person name="Oxley P.R."/>
            <person name="Ji L."/>
            <person name="Fetter-Pruneda I."/>
            <person name="McKenzie S.K."/>
            <person name="Li C."/>
            <person name="Hu H."/>
            <person name="Zhang G."/>
            <person name="Kronauer D.J."/>
        </authorList>
    </citation>
    <scope>NUCLEOTIDE SEQUENCE [LARGE SCALE GENOMIC DNA]</scope>
</reference>
<accession>A0A026WN29</accession>
<gene>
    <name evidence="2" type="ORF">X777_03130</name>
</gene>
<organism evidence="2 3">
    <name type="scientific">Ooceraea biroi</name>
    <name type="common">Clonal raider ant</name>
    <name type="synonym">Cerapachys biroi</name>
    <dbReference type="NCBI Taxonomy" id="2015173"/>
    <lineage>
        <taxon>Eukaryota</taxon>
        <taxon>Metazoa</taxon>
        <taxon>Ecdysozoa</taxon>
        <taxon>Arthropoda</taxon>
        <taxon>Hexapoda</taxon>
        <taxon>Insecta</taxon>
        <taxon>Pterygota</taxon>
        <taxon>Neoptera</taxon>
        <taxon>Endopterygota</taxon>
        <taxon>Hymenoptera</taxon>
        <taxon>Apocrita</taxon>
        <taxon>Aculeata</taxon>
        <taxon>Formicoidea</taxon>
        <taxon>Formicidae</taxon>
        <taxon>Dorylinae</taxon>
        <taxon>Ooceraea</taxon>
    </lineage>
</organism>
<proteinExistence type="predicted"/>
<evidence type="ECO:0000313" key="3">
    <source>
        <dbReference type="Proteomes" id="UP000053097"/>
    </source>
</evidence>
<evidence type="ECO:0000313" key="2">
    <source>
        <dbReference type="EMBL" id="EZA56509.1"/>
    </source>
</evidence>
<feature type="region of interest" description="Disordered" evidence="1">
    <location>
        <begin position="1"/>
        <end position="25"/>
    </location>
</feature>
<sequence length="60" mass="6918">MCGAIQRRRKRGTRERERESEAVASEYTARFESDKEIRLRSICISDGALATIIEFSSHSR</sequence>
<dbReference type="Proteomes" id="UP000053097">
    <property type="component" value="Unassembled WGS sequence"/>
</dbReference>
<feature type="compositionally biased region" description="Basic residues" evidence="1">
    <location>
        <begin position="1"/>
        <end position="13"/>
    </location>
</feature>